<evidence type="ECO:0000313" key="3">
    <source>
        <dbReference type="Proteomes" id="UP000306145"/>
    </source>
</evidence>
<evidence type="ECO:0000259" key="1">
    <source>
        <dbReference type="Pfam" id="PF24837"/>
    </source>
</evidence>
<dbReference type="InterPro" id="IPR056303">
    <property type="entry name" value="AMIN-like"/>
</dbReference>
<evidence type="ECO:0000313" key="2">
    <source>
        <dbReference type="EMBL" id="TNH31136.1"/>
    </source>
</evidence>
<organism evidence="2 3">
    <name type="scientific">Micromonospora orduensis</name>
    <dbReference type="NCBI Taxonomy" id="1420891"/>
    <lineage>
        <taxon>Bacteria</taxon>
        <taxon>Bacillati</taxon>
        <taxon>Actinomycetota</taxon>
        <taxon>Actinomycetes</taxon>
        <taxon>Micromonosporales</taxon>
        <taxon>Micromonosporaceae</taxon>
        <taxon>Micromonospora</taxon>
    </lineage>
</organism>
<dbReference type="AlphaFoldDB" id="A0A5C4QYG8"/>
<comment type="caution">
    <text evidence="2">The sequence shown here is derived from an EMBL/GenBank/DDBJ whole genome shotgun (WGS) entry which is preliminary data.</text>
</comment>
<accession>A0A5C4QYG8</accession>
<reference evidence="2 3" key="1">
    <citation type="submission" date="2019-06" db="EMBL/GenBank/DDBJ databases">
        <title>Micromonospora ordensis sp. nov., isolated from deep marine sediment.</title>
        <authorList>
            <person name="Veyisoglu A."/>
            <person name="Carro L."/>
            <person name="Klenk H.-P."/>
            <person name="Sahin N."/>
        </authorList>
    </citation>
    <scope>NUCLEOTIDE SEQUENCE [LARGE SCALE GENOMIC DNA]</scope>
    <source>
        <strain evidence="2 3">S2509</strain>
    </source>
</reference>
<feature type="domain" description="AMIN-like" evidence="1">
    <location>
        <begin position="3"/>
        <end position="126"/>
    </location>
</feature>
<proteinExistence type="predicted"/>
<dbReference type="OrthoDB" id="3393679at2"/>
<dbReference type="RefSeq" id="WP_139582879.1">
    <property type="nucleotide sequence ID" value="NZ_VDFY01000086.1"/>
</dbReference>
<dbReference type="EMBL" id="VDFY01000086">
    <property type="protein sequence ID" value="TNH31136.1"/>
    <property type="molecule type" value="Genomic_DNA"/>
</dbReference>
<keyword evidence="3" id="KW-1185">Reference proteome</keyword>
<dbReference type="Pfam" id="PF24837">
    <property type="entry name" value="AMIN-like"/>
    <property type="match status" value="1"/>
</dbReference>
<name>A0A5C4QYG8_9ACTN</name>
<protein>
    <recommendedName>
        <fullName evidence="1">AMIN-like domain-containing protein</fullName>
    </recommendedName>
</protein>
<sequence length="127" mass="13890">MPTLLRIRSATHAGYDRITFDFVGALPGYEVRYVDKVVEDGSGRTVTMPGRRYVQIRFEPAQAHSDSGDTAVTPRRMPLGYPMLRGYVINGDFEAVLSVALGLDDVVAFRVGEIPGTPGRIYVDVAA</sequence>
<gene>
    <name evidence="2" type="ORF">FHG89_04030</name>
</gene>
<dbReference type="Proteomes" id="UP000306145">
    <property type="component" value="Unassembled WGS sequence"/>
</dbReference>